<evidence type="ECO:0000256" key="5">
    <source>
        <dbReference type="ARBA" id="ARBA00038359"/>
    </source>
</evidence>
<dbReference type="Proteomes" id="UP000799428">
    <property type="component" value="Unassembled WGS sequence"/>
</dbReference>
<evidence type="ECO:0000256" key="4">
    <source>
        <dbReference type="ARBA" id="ARBA00023136"/>
    </source>
</evidence>
<evidence type="ECO:0000313" key="9">
    <source>
        <dbReference type="EMBL" id="KAF2715638.1"/>
    </source>
</evidence>
<evidence type="ECO:0000256" key="3">
    <source>
        <dbReference type="ARBA" id="ARBA00022989"/>
    </source>
</evidence>
<dbReference type="OrthoDB" id="4682787at2759"/>
<gene>
    <name evidence="9" type="ORF">K504DRAFT_422596</name>
</gene>
<sequence>MAHSSTVVLYSQITTYLTIVLLAFAWITVALRLFVRLRITKSPGWDDAIMVLTLFLFTCYCAFVRVLTLRANATGSLDIVLETLLYVQLAEVFYTLTTTALKISLGLFFMRVLTKRWQINVFRTILAVSALYGMVYVGLIIFQCGSPNNVALGLLDSNRCLPPKLLLASGYIYGTSNVIADWTFVLIPIWILVESNMDLQSKVSVSIVMSFGAIGSVSSILRMVYLTGLHIQNGGVSDDAVKATLWATAEPGTGIIAASVAILRPLFRNIKTGVRDRFSEYSTSKSTRSAVTTVMDRSQVGKDTDHDANIPLRHVNTLEEHSQRRLSNKGSMMSVRSPTDDPWETDIKMQQAQLGQVIHVRMQSGPPTFH</sequence>
<feature type="transmembrane region" description="Helical" evidence="7">
    <location>
        <begin position="245"/>
        <end position="267"/>
    </location>
</feature>
<keyword evidence="3 7" id="KW-1133">Transmembrane helix</keyword>
<keyword evidence="2 7" id="KW-0812">Transmembrane</keyword>
<evidence type="ECO:0000259" key="8">
    <source>
        <dbReference type="Pfam" id="PF20684"/>
    </source>
</evidence>
<dbReference type="InterPro" id="IPR049326">
    <property type="entry name" value="Rhodopsin_dom_fungi"/>
</dbReference>
<evidence type="ECO:0000256" key="6">
    <source>
        <dbReference type="SAM" id="MobiDB-lite"/>
    </source>
</evidence>
<comment type="subcellular location">
    <subcellularLocation>
        <location evidence="1">Membrane</location>
        <topology evidence="1">Multi-pass membrane protein</topology>
    </subcellularLocation>
</comment>
<comment type="similarity">
    <text evidence="5">Belongs to the SAT4 family.</text>
</comment>
<dbReference type="PANTHER" id="PTHR33048">
    <property type="entry name" value="PTH11-LIKE INTEGRAL MEMBRANE PROTEIN (AFU_ORTHOLOGUE AFUA_5G11245)"/>
    <property type="match status" value="1"/>
</dbReference>
<reference evidence="9" key="1">
    <citation type="journal article" date="2020" name="Stud. Mycol.">
        <title>101 Dothideomycetes genomes: a test case for predicting lifestyles and emergence of pathogens.</title>
        <authorList>
            <person name="Haridas S."/>
            <person name="Albert R."/>
            <person name="Binder M."/>
            <person name="Bloem J."/>
            <person name="Labutti K."/>
            <person name="Salamov A."/>
            <person name="Andreopoulos B."/>
            <person name="Baker S."/>
            <person name="Barry K."/>
            <person name="Bills G."/>
            <person name="Bluhm B."/>
            <person name="Cannon C."/>
            <person name="Castanera R."/>
            <person name="Culley D."/>
            <person name="Daum C."/>
            <person name="Ezra D."/>
            <person name="Gonzalez J."/>
            <person name="Henrissat B."/>
            <person name="Kuo A."/>
            <person name="Liang C."/>
            <person name="Lipzen A."/>
            <person name="Lutzoni F."/>
            <person name="Magnuson J."/>
            <person name="Mondo S."/>
            <person name="Nolan M."/>
            <person name="Ohm R."/>
            <person name="Pangilinan J."/>
            <person name="Park H.-J."/>
            <person name="Ramirez L."/>
            <person name="Alfaro M."/>
            <person name="Sun H."/>
            <person name="Tritt A."/>
            <person name="Yoshinaga Y."/>
            <person name="Zwiers L.-H."/>
            <person name="Turgeon B."/>
            <person name="Goodwin S."/>
            <person name="Spatafora J."/>
            <person name="Crous P."/>
            <person name="Grigoriev I."/>
        </authorList>
    </citation>
    <scope>NUCLEOTIDE SEQUENCE</scope>
    <source>
        <strain evidence="9">CBS 279.74</strain>
    </source>
</reference>
<dbReference type="EMBL" id="MU005764">
    <property type="protein sequence ID" value="KAF2715638.1"/>
    <property type="molecule type" value="Genomic_DNA"/>
</dbReference>
<evidence type="ECO:0000256" key="1">
    <source>
        <dbReference type="ARBA" id="ARBA00004141"/>
    </source>
</evidence>
<feature type="transmembrane region" description="Helical" evidence="7">
    <location>
        <begin position="47"/>
        <end position="66"/>
    </location>
</feature>
<organism evidence="9 10">
    <name type="scientific">Pleomassaria siparia CBS 279.74</name>
    <dbReference type="NCBI Taxonomy" id="1314801"/>
    <lineage>
        <taxon>Eukaryota</taxon>
        <taxon>Fungi</taxon>
        <taxon>Dikarya</taxon>
        <taxon>Ascomycota</taxon>
        <taxon>Pezizomycotina</taxon>
        <taxon>Dothideomycetes</taxon>
        <taxon>Pleosporomycetidae</taxon>
        <taxon>Pleosporales</taxon>
        <taxon>Pleomassariaceae</taxon>
        <taxon>Pleomassaria</taxon>
    </lineage>
</organism>
<keyword evidence="10" id="KW-1185">Reference proteome</keyword>
<feature type="compositionally biased region" description="Polar residues" evidence="6">
    <location>
        <begin position="328"/>
        <end position="337"/>
    </location>
</feature>
<feature type="transmembrane region" description="Helical" evidence="7">
    <location>
        <begin position="86"/>
        <end position="109"/>
    </location>
</feature>
<accession>A0A6G1KS29</accession>
<dbReference type="GO" id="GO:0016020">
    <property type="term" value="C:membrane"/>
    <property type="evidence" value="ECO:0007669"/>
    <property type="project" value="UniProtKB-SubCell"/>
</dbReference>
<feature type="transmembrane region" description="Helical" evidence="7">
    <location>
        <begin position="13"/>
        <end position="35"/>
    </location>
</feature>
<evidence type="ECO:0000256" key="7">
    <source>
        <dbReference type="SAM" id="Phobius"/>
    </source>
</evidence>
<evidence type="ECO:0000313" key="10">
    <source>
        <dbReference type="Proteomes" id="UP000799428"/>
    </source>
</evidence>
<feature type="region of interest" description="Disordered" evidence="6">
    <location>
        <begin position="319"/>
        <end position="341"/>
    </location>
</feature>
<protein>
    <recommendedName>
        <fullName evidence="8">Rhodopsin domain-containing protein</fullName>
    </recommendedName>
</protein>
<evidence type="ECO:0000256" key="2">
    <source>
        <dbReference type="ARBA" id="ARBA00022692"/>
    </source>
</evidence>
<name>A0A6G1KS29_9PLEO</name>
<dbReference type="AlphaFoldDB" id="A0A6G1KS29"/>
<dbReference type="PANTHER" id="PTHR33048:SF96">
    <property type="entry name" value="INTEGRAL MEMBRANE PROTEIN"/>
    <property type="match status" value="1"/>
</dbReference>
<proteinExistence type="inferred from homology"/>
<dbReference type="InterPro" id="IPR052337">
    <property type="entry name" value="SAT4-like"/>
</dbReference>
<keyword evidence="4 7" id="KW-0472">Membrane</keyword>
<feature type="transmembrane region" description="Helical" evidence="7">
    <location>
        <begin position="205"/>
        <end position="225"/>
    </location>
</feature>
<feature type="transmembrane region" description="Helical" evidence="7">
    <location>
        <begin position="171"/>
        <end position="193"/>
    </location>
</feature>
<dbReference type="Pfam" id="PF20684">
    <property type="entry name" value="Fung_rhodopsin"/>
    <property type="match status" value="1"/>
</dbReference>
<feature type="transmembrane region" description="Helical" evidence="7">
    <location>
        <begin position="121"/>
        <end position="142"/>
    </location>
</feature>
<feature type="domain" description="Rhodopsin" evidence="8">
    <location>
        <begin position="31"/>
        <end position="268"/>
    </location>
</feature>